<dbReference type="OrthoDB" id="5881184at2"/>
<evidence type="ECO:0000313" key="2">
    <source>
        <dbReference type="EMBL" id="RTR35299.1"/>
    </source>
</evidence>
<dbReference type="Proteomes" id="UP000271374">
    <property type="component" value="Unassembled WGS sequence"/>
</dbReference>
<keyword evidence="2" id="KW-0489">Methyltransferase</keyword>
<dbReference type="Pfam" id="PF04816">
    <property type="entry name" value="TrmK"/>
    <property type="match status" value="1"/>
</dbReference>
<comment type="caution">
    <text evidence="2">The sequence shown here is derived from an EMBL/GenBank/DDBJ whole genome shotgun (WGS) entry which is preliminary data.</text>
</comment>
<sequence length="236" mass="26532">MNIDKLSHRLQAVAEYIPEGSRMADIGSDHAYLPCHVVKKGLVPFAIAGEVVEGPFQSAKKQVESEDLTDKIEVRKGDGLAVISPGEVDCITIAGMGGALIASILEQGLDKLEGVSRLILQPNISAQSIRVWLMDHEWKLVEEEILEEDGKIYEILVAEKGEPLQSYNQEKLQSELLMGPFLSIKRTEPFVKKWKGEMNNWMRILSKLEQAADTEENRQKKEELHNKLRMIEEVLG</sequence>
<dbReference type="PIRSF" id="PIRSF018637">
    <property type="entry name" value="TrmK"/>
    <property type="match status" value="1"/>
</dbReference>
<name>A0A3S0RSK9_9BACI</name>
<evidence type="ECO:0000256" key="1">
    <source>
        <dbReference type="SAM" id="Coils"/>
    </source>
</evidence>
<dbReference type="PANTHER" id="PTHR38451:SF1">
    <property type="entry name" value="TRNA (ADENINE(22)-N(1))-METHYLTRANSFERASE"/>
    <property type="match status" value="1"/>
</dbReference>
<dbReference type="GO" id="GO:0032259">
    <property type="term" value="P:methylation"/>
    <property type="evidence" value="ECO:0007669"/>
    <property type="project" value="UniProtKB-KW"/>
</dbReference>
<dbReference type="SUPFAM" id="SSF53335">
    <property type="entry name" value="S-adenosyl-L-methionine-dependent methyltransferases"/>
    <property type="match status" value="1"/>
</dbReference>
<dbReference type="Gene3D" id="3.40.50.150">
    <property type="entry name" value="Vaccinia Virus protein VP39"/>
    <property type="match status" value="1"/>
</dbReference>
<reference evidence="2 3" key="1">
    <citation type="submission" date="2018-12" db="EMBL/GenBank/DDBJ databases">
        <title>Bacillus yapensis draft genome sequence.</title>
        <authorList>
            <person name="Yu L."/>
            <person name="Xu X."/>
            <person name="Tang X."/>
        </authorList>
    </citation>
    <scope>NUCLEOTIDE SEQUENCE [LARGE SCALE GENOMIC DNA]</scope>
    <source>
        <strain evidence="2 3">XXST-01</strain>
    </source>
</reference>
<protein>
    <submittedName>
        <fullName evidence="2">tRNA (Adenine-N(1))-methyltransferase</fullName>
    </submittedName>
</protein>
<keyword evidence="3" id="KW-1185">Reference proteome</keyword>
<evidence type="ECO:0000313" key="3">
    <source>
        <dbReference type="Proteomes" id="UP000271374"/>
    </source>
</evidence>
<dbReference type="PANTHER" id="PTHR38451">
    <property type="entry name" value="TRNA (ADENINE(22)-N(1))-METHYLTRANSFERASE"/>
    <property type="match status" value="1"/>
</dbReference>
<accession>A0A3S0RSK9</accession>
<organism evidence="2 3">
    <name type="scientific">Bacillus yapensis</name>
    <dbReference type="NCBI Taxonomy" id="2492960"/>
    <lineage>
        <taxon>Bacteria</taxon>
        <taxon>Bacillati</taxon>
        <taxon>Bacillota</taxon>
        <taxon>Bacilli</taxon>
        <taxon>Bacillales</taxon>
        <taxon>Bacillaceae</taxon>
        <taxon>Bacillus</taxon>
    </lineage>
</organism>
<dbReference type="InterPro" id="IPR029063">
    <property type="entry name" value="SAM-dependent_MTases_sf"/>
</dbReference>
<dbReference type="RefSeq" id="WP_126407090.1">
    <property type="nucleotide sequence ID" value="NZ_RXNT01000003.1"/>
</dbReference>
<keyword evidence="1" id="KW-0175">Coiled coil</keyword>
<dbReference type="GO" id="GO:0160105">
    <property type="term" value="F:tRNA (adenine(22)-N1)-methyltransferase activity"/>
    <property type="evidence" value="ECO:0007669"/>
    <property type="project" value="InterPro"/>
</dbReference>
<gene>
    <name evidence="2" type="ORF">EKG37_05325</name>
</gene>
<feature type="coiled-coil region" evidence="1">
    <location>
        <begin position="191"/>
        <end position="225"/>
    </location>
</feature>
<dbReference type="EMBL" id="RXNT01000003">
    <property type="protein sequence ID" value="RTR35299.1"/>
    <property type="molecule type" value="Genomic_DNA"/>
</dbReference>
<dbReference type="InterPro" id="IPR006901">
    <property type="entry name" value="TrmK"/>
</dbReference>
<proteinExistence type="predicted"/>
<dbReference type="AlphaFoldDB" id="A0A3S0RSK9"/>
<keyword evidence="2" id="KW-0808">Transferase</keyword>
<dbReference type="Gene3D" id="1.10.287.1890">
    <property type="match status" value="1"/>
</dbReference>